<dbReference type="SFLD" id="SFLDF00288">
    <property type="entry name" value="HemN-like__clustered_with_nucl"/>
    <property type="match status" value="1"/>
</dbReference>
<evidence type="ECO:0000256" key="9">
    <source>
        <dbReference type="ARBA" id="ARBA00023186"/>
    </source>
</evidence>
<dbReference type="NCBIfam" id="TIGR00539">
    <property type="entry name" value="hemN_rel"/>
    <property type="match status" value="1"/>
</dbReference>
<dbReference type="InterPro" id="IPR006638">
    <property type="entry name" value="Elp3/MiaA/NifB-like_rSAM"/>
</dbReference>
<keyword evidence="5 10" id="KW-0949">S-adenosyl-L-methionine</keyword>
<keyword evidence="9 10" id="KW-0143">Chaperone</keyword>
<dbReference type="SFLD" id="SFLDS00029">
    <property type="entry name" value="Radical_SAM"/>
    <property type="match status" value="1"/>
</dbReference>
<dbReference type="PANTHER" id="PTHR13932">
    <property type="entry name" value="COPROPORPHYRINIGEN III OXIDASE"/>
    <property type="match status" value="1"/>
</dbReference>
<keyword evidence="8 10" id="KW-0411">Iron-sulfur</keyword>
<dbReference type="InterPro" id="IPR010723">
    <property type="entry name" value="HemN_C"/>
</dbReference>
<evidence type="ECO:0000256" key="1">
    <source>
        <dbReference type="ARBA" id="ARBA00001966"/>
    </source>
</evidence>
<evidence type="ECO:0000256" key="8">
    <source>
        <dbReference type="ARBA" id="ARBA00023014"/>
    </source>
</evidence>
<comment type="caution">
    <text evidence="12">The sequence shown here is derived from an EMBL/GenBank/DDBJ whole genome shotgun (WGS) entry which is preliminary data.</text>
</comment>
<dbReference type="EMBL" id="BMKE01000003">
    <property type="protein sequence ID" value="GGB35434.1"/>
    <property type="molecule type" value="Genomic_DNA"/>
</dbReference>
<dbReference type="Pfam" id="PF06969">
    <property type="entry name" value="HemN_C"/>
    <property type="match status" value="1"/>
</dbReference>
<comment type="cofactor">
    <cofactor evidence="1">
        <name>[4Fe-4S] cluster</name>
        <dbReference type="ChEBI" id="CHEBI:49883"/>
    </cofactor>
</comment>
<keyword evidence="10" id="KW-0004">4Fe-4S</keyword>
<dbReference type="InterPro" id="IPR034505">
    <property type="entry name" value="Coproporphyrinogen-III_oxidase"/>
</dbReference>
<dbReference type="Proteomes" id="UP000646152">
    <property type="component" value="Unassembled WGS sequence"/>
</dbReference>
<keyword evidence="13" id="KW-1185">Reference proteome</keyword>
<evidence type="ECO:0000256" key="5">
    <source>
        <dbReference type="ARBA" id="ARBA00022691"/>
    </source>
</evidence>
<evidence type="ECO:0000256" key="7">
    <source>
        <dbReference type="ARBA" id="ARBA00023004"/>
    </source>
</evidence>
<dbReference type="InterPro" id="IPR013785">
    <property type="entry name" value="Aldolase_TIM"/>
</dbReference>
<dbReference type="InterPro" id="IPR004559">
    <property type="entry name" value="HemW-like"/>
</dbReference>
<evidence type="ECO:0000313" key="12">
    <source>
        <dbReference type="EMBL" id="GGB35434.1"/>
    </source>
</evidence>
<dbReference type="SFLD" id="SFLDG01082">
    <property type="entry name" value="B12-binding_domain_containing"/>
    <property type="match status" value="1"/>
</dbReference>
<evidence type="ECO:0000256" key="2">
    <source>
        <dbReference type="ARBA" id="ARBA00006100"/>
    </source>
</evidence>
<keyword evidence="6 10" id="KW-0479">Metal-binding</keyword>
<dbReference type="Pfam" id="PF04055">
    <property type="entry name" value="Radical_SAM"/>
    <property type="match status" value="1"/>
</dbReference>
<dbReference type="Gene3D" id="3.20.20.70">
    <property type="entry name" value="Aldolase class I"/>
    <property type="match status" value="1"/>
</dbReference>
<dbReference type="SMART" id="SM00729">
    <property type="entry name" value="Elp3"/>
    <property type="match status" value="1"/>
</dbReference>
<keyword evidence="10" id="KW-0963">Cytoplasm</keyword>
<evidence type="ECO:0000256" key="6">
    <source>
        <dbReference type="ARBA" id="ARBA00022723"/>
    </source>
</evidence>
<comment type="subcellular location">
    <subcellularLocation>
        <location evidence="10">Cytoplasm</location>
    </subcellularLocation>
</comment>
<evidence type="ECO:0000256" key="10">
    <source>
        <dbReference type="RuleBase" id="RU364116"/>
    </source>
</evidence>
<dbReference type="SUPFAM" id="SSF102114">
    <property type="entry name" value="Radical SAM enzymes"/>
    <property type="match status" value="1"/>
</dbReference>
<keyword evidence="4 10" id="KW-0349">Heme</keyword>
<dbReference type="CDD" id="cd01335">
    <property type="entry name" value="Radical_SAM"/>
    <property type="match status" value="1"/>
</dbReference>
<dbReference type="InterPro" id="IPR058240">
    <property type="entry name" value="rSAM_sf"/>
</dbReference>
<evidence type="ECO:0000256" key="4">
    <source>
        <dbReference type="ARBA" id="ARBA00022617"/>
    </source>
</evidence>
<dbReference type="PANTHER" id="PTHR13932:SF5">
    <property type="entry name" value="RADICAL S-ADENOSYL METHIONINE DOMAIN-CONTAINING PROTEIN 1, MITOCHONDRIAL"/>
    <property type="match status" value="1"/>
</dbReference>
<dbReference type="SFLD" id="SFLDF00562">
    <property type="entry name" value="HemN-like__clustered_with_heat"/>
    <property type="match status" value="1"/>
</dbReference>
<evidence type="ECO:0000259" key="11">
    <source>
        <dbReference type="PROSITE" id="PS51918"/>
    </source>
</evidence>
<gene>
    <name evidence="12" type="ORF">GCM10011502_05640</name>
</gene>
<comment type="function">
    <text evidence="10">Probably acts as a heme chaperone, transferring heme to an unknown acceptor. Binds one molecule of heme per monomer, possibly covalently. Binds 1 [4Fe-4S] cluster. The cluster is coordinated with 3 cysteines and an exchangeable S-adenosyl-L-methionine.</text>
</comment>
<sequence length="382" mass="42972">MMLHLPPLSLYVHIPWCVQKCPYCDFNSHAMKEAIPEQAYITALLDDLRQDLHFAQGRELHSIFIGGGTPSLMSPDAIKRLLDGIQALIPFANAMEITLEANPGTVEAGRFAGFKAAGVNRISIGIQSFQPEKLTRLGRIHDPEQARFAAEEAALVGLNSFNIDLMHGLPDQSLSDALSDLEQAIALAPPHLSWYQLTIEPNTPFASRPPALPEDDILADIYEQGHALLLANGYRQYEVSAYAKLGFEAQHNLNYWRFGDYLGIGCGAHGKITLPLEGKLVRTVKVKHPKGYLEDNRPYLDQYWPIKPQDLSLEYFMNRLRLFEPIPKQEFHQLTGQCASVLEAPLTEALRLELLNETEAHWQVTPLGRRFLNRLLDLFITD</sequence>
<organism evidence="12 13">
    <name type="scientific">Oceanisphaera marina</name>
    <dbReference type="NCBI Taxonomy" id="2017550"/>
    <lineage>
        <taxon>Bacteria</taxon>
        <taxon>Pseudomonadati</taxon>
        <taxon>Pseudomonadota</taxon>
        <taxon>Gammaproteobacteria</taxon>
        <taxon>Aeromonadales</taxon>
        <taxon>Aeromonadaceae</taxon>
        <taxon>Oceanisphaera</taxon>
    </lineage>
</organism>
<evidence type="ECO:0000256" key="3">
    <source>
        <dbReference type="ARBA" id="ARBA00017228"/>
    </source>
</evidence>
<dbReference type="InterPro" id="IPR007197">
    <property type="entry name" value="rSAM"/>
</dbReference>
<evidence type="ECO:0000313" key="13">
    <source>
        <dbReference type="Proteomes" id="UP000646152"/>
    </source>
</evidence>
<dbReference type="SFLD" id="SFLDG01065">
    <property type="entry name" value="anaerobic_coproporphyrinogen-I"/>
    <property type="match status" value="1"/>
</dbReference>
<comment type="similarity">
    <text evidence="2">Belongs to the anaerobic coproporphyrinogen-III oxidase family. HemW subfamily.</text>
</comment>
<dbReference type="PROSITE" id="PS51918">
    <property type="entry name" value="RADICAL_SAM"/>
    <property type="match status" value="1"/>
</dbReference>
<accession>A0ABQ1IDH6</accession>
<reference evidence="13" key="1">
    <citation type="journal article" date="2019" name="Int. J. Syst. Evol. Microbiol.">
        <title>The Global Catalogue of Microorganisms (GCM) 10K type strain sequencing project: providing services to taxonomists for standard genome sequencing and annotation.</title>
        <authorList>
            <consortium name="The Broad Institute Genomics Platform"/>
            <consortium name="The Broad Institute Genome Sequencing Center for Infectious Disease"/>
            <person name="Wu L."/>
            <person name="Ma J."/>
        </authorList>
    </citation>
    <scope>NUCLEOTIDE SEQUENCE [LARGE SCALE GENOMIC DNA]</scope>
    <source>
        <strain evidence="13">CGMCC 1.15923</strain>
    </source>
</reference>
<keyword evidence="7 10" id="KW-0408">Iron</keyword>
<proteinExistence type="inferred from homology"/>
<protein>
    <recommendedName>
        <fullName evidence="3 10">Heme chaperone HemW</fullName>
    </recommendedName>
</protein>
<name>A0ABQ1IDH6_9GAMM</name>
<feature type="domain" description="Radical SAM core" evidence="11">
    <location>
        <begin position="2"/>
        <end position="235"/>
    </location>
</feature>